<accession>A0A078HZF3</accession>
<feature type="compositionally biased region" description="Acidic residues" evidence="1">
    <location>
        <begin position="70"/>
        <end position="84"/>
    </location>
</feature>
<dbReference type="Proteomes" id="UP000028999">
    <property type="component" value="Unassembled WGS sequence"/>
</dbReference>
<dbReference type="PANTHER" id="PTHR35104">
    <property type="entry name" value="OS03G0807000 PROTEIN"/>
    <property type="match status" value="1"/>
</dbReference>
<dbReference type="Proteomes" id="UP001295469">
    <property type="component" value="Chromosome A05"/>
</dbReference>
<dbReference type="PaxDb" id="3708-A0A078HZF3"/>
<dbReference type="EMBL" id="HG994359">
    <property type="protein sequence ID" value="CAF2101704.1"/>
    <property type="molecule type" value="Genomic_DNA"/>
</dbReference>
<dbReference type="AlphaFoldDB" id="A0A078HZF3"/>
<evidence type="ECO:0000256" key="1">
    <source>
        <dbReference type="SAM" id="MobiDB-lite"/>
    </source>
</evidence>
<reference evidence="3 4" key="1">
    <citation type="journal article" date="2014" name="Science">
        <title>Plant genetics. Early allopolyploid evolution in the post-Neolithic Brassica napus oilseed genome.</title>
        <authorList>
            <person name="Chalhoub B."/>
            <person name="Denoeud F."/>
            <person name="Liu S."/>
            <person name="Parkin I.A."/>
            <person name="Tang H."/>
            <person name="Wang X."/>
            <person name="Chiquet J."/>
            <person name="Belcram H."/>
            <person name="Tong C."/>
            <person name="Samans B."/>
            <person name="Correa M."/>
            <person name="Da Silva C."/>
            <person name="Just J."/>
            <person name="Falentin C."/>
            <person name="Koh C.S."/>
            <person name="Le Clainche I."/>
            <person name="Bernard M."/>
            <person name="Bento P."/>
            <person name="Noel B."/>
            <person name="Labadie K."/>
            <person name="Alberti A."/>
            <person name="Charles M."/>
            <person name="Arnaud D."/>
            <person name="Guo H."/>
            <person name="Daviaud C."/>
            <person name="Alamery S."/>
            <person name="Jabbari K."/>
            <person name="Zhao M."/>
            <person name="Edger P.P."/>
            <person name="Chelaifa H."/>
            <person name="Tack D."/>
            <person name="Lassalle G."/>
            <person name="Mestiri I."/>
            <person name="Schnel N."/>
            <person name="Le Paslier M.C."/>
            <person name="Fan G."/>
            <person name="Renault V."/>
            <person name="Bayer P.E."/>
            <person name="Golicz A.A."/>
            <person name="Manoli S."/>
            <person name="Lee T.H."/>
            <person name="Thi V.H."/>
            <person name="Chalabi S."/>
            <person name="Hu Q."/>
            <person name="Fan C."/>
            <person name="Tollenaere R."/>
            <person name="Lu Y."/>
            <person name="Battail C."/>
            <person name="Shen J."/>
            <person name="Sidebottom C.H."/>
            <person name="Wang X."/>
            <person name="Canaguier A."/>
            <person name="Chauveau A."/>
            <person name="Berard A."/>
            <person name="Deniot G."/>
            <person name="Guan M."/>
            <person name="Liu Z."/>
            <person name="Sun F."/>
            <person name="Lim Y.P."/>
            <person name="Lyons E."/>
            <person name="Town C.D."/>
            <person name="Bancroft I."/>
            <person name="Wang X."/>
            <person name="Meng J."/>
            <person name="Ma J."/>
            <person name="Pires J.C."/>
            <person name="King G.J."/>
            <person name="Brunel D."/>
            <person name="Delourme R."/>
            <person name="Renard M."/>
            <person name="Aury J.M."/>
            <person name="Adams K.L."/>
            <person name="Batley J."/>
            <person name="Snowdon R.J."/>
            <person name="Tost J."/>
            <person name="Edwards D."/>
            <person name="Zhou Y."/>
            <person name="Hua W."/>
            <person name="Sharpe A.G."/>
            <person name="Paterson A.H."/>
            <person name="Guan C."/>
            <person name="Wincker P."/>
        </authorList>
    </citation>
    <scope>NUCLEOTIDE SEQUENCE [LARGE SCALE GENOMIC DNA]</scope>
    <source>
        <strain evidence="4">cv. Darmor-bzh</strain>
    </source>
</reference>
<sequence>MVFSSAAIVAVADVSTNTWQQLSRVPSSEMLNTRQLLEMAYCFPYDHLVRCLWEFLCLSIPDSYETLSSSDDDEDDDDDDDGDK</sequence>
<name>A0A078HZF3_BRANA</name>
<dbReference type="PANTHER" id="PTHR35104:SF19">
    <property type="entry name" value="GENOME ASSEMBLY, CHROMOSOME: A05"/>
    <property type="match status" value="1"/>
</dbReference>
<proteinExistence type="predicted"/>
<keyword evidence="4" id="KW-1185">Reference proteome</keyword>
<evidence type="ECO:0000313" key="4">
    <source>
        <dbReference type="Proteomes" id="UP000028999"/>
    </source>
</evidence>
<evidence type="ECO:0000313" key="2">
    <source>
        <dbReference type="EMBL" id="CAF2101704.1"/>
    </source>
</evidence>
<organism evidence="3 4">
    <name type="scientific">Brassica napus</name>
    <name type="common">Rape</name>
    <dbReference type="NCBI Taxonomy" id="3708"/>
    <lineage>
        <taxon>Eukaryota</taxon>
        <taxon>Viridiplantae</taxon>
        <taxon>Streptophyta</taxon>
        <taxon>Embryophyta</taxon>
        <taxon>Tracheophyta</taxon>
        <taxon>Spermatophyta</taxon>
        <taxon>Magnoliopsida</taxon>
        <taxon>eudicotyledons</taxon>
        <taxon>Gunneridae</taxon>
        <taxon>Pentapetalae</taxon>
        <taxon>rosids</taxon>
        <taxon>malvids</taxon>
        <taxon>Brassicales</taxon>
        <taxon>Brassicaceae</taxon>
        <taxon>Brassiceae</taxon>
        <taxon>Brassica</taxon>
    </lineage>
</organism>
<evidence type="ECO:0000313" key="3">
    <source>
        <dbReference type="EMBL" id="CDY43985.1"/>
    </source>
</evidence>
<dbReference type="Gramene" id="CDY43985">
    <property type="protein sequence ID" value="CDY43985"/>
    <property type="gene ID" value="GSBRNA2T00079378001"/>
</dbReference>
<reference evidence="3" key="2">
    <citation type="submission" date="2014-06" db="EMBL/GenBank/DDBJ databases">
        <authorList>
            <person name="Genoscope - CEA"/>
        </authorList>
    </citation>
    <scope>NUCLEOTIDE SEQUENCE</scope>
</reference>
<protein>
    <submittedName>
        <fullName evidence="2">(rape) hypothetical protein</fullName>
    </submittedName>
    <submittedName>
        <fullName evidence="3">BnaA05g25800D protein</fullName>
    </submittedName>
</protein>
<feature type="region of interest" description="Disordered" evidence="1">
    <location>
        <begin position="64"/>
        <end position="84"/>
    </location>
</feature>
<reference evidence="2" key="3">
    <citation type="submission" date="2021-01" db="EMBL/GenBank/DDBJ databases">
        <authorList>
            <consortium name="Genoscope - CEA"/>
            <person name="William W."/>
        </authorList>
    </citation>
    <scope>NUCLEOTIDE SEQUENCE</scope>
</reference>
<gene>
    <name evidence="3" type="primary">BnaA05g25800D</name>
    <name evidence="2" type="ORF">DARMORV10_A05P35990.1</name>
    <name evidence="3" type="ORF">GSBRNA2T00079378001</name>
</gene>
<dbReference type="OMA" id="FICLWEF"/>
<dbReference type="EMBL" id="LK032576">
    <property type="protein sequence ID" value="CDY43985.1"/>
    <property type="molecule type" value="Genomic_DNA"/>
</dbReference>